<accession>A0A7M4DGU4</accession>
<evidence type="ECO:0000313" key="2">
    <source>
        <dbReference type="Proteomes" id="UP000419743"/>
    </source>
</evidence>
<dbReference type="RefSeq" id="WP_156740152.1">
    <property type="nucleotide sequence ID" value="NZ_CACRYJ010000017.1"/>
</dbReference>
<dbReference type="Proteomes" id="UP000419743">
    <property type="component" value="Unassembled WGS sequence"/>
</dbReference>
<name>A0A7M4DGU4_9MICO</name>
<evidence type="ECO:0008006" key="3">
    <source>
        <dbReference type="Google" id="ProtNLM"/>
    </source>
</evidence>
<reference evidence="1 2" key="1">
    <citation type="submission" date="2019-11" db="EMBL/GenBank/DDBJ databases">
        <authorList>
            <person name="Criscuolo A."/>
        </authorList>
    </citation>
    <scope>NUCLEOTIDE SEQUENCE [LARGE SCALE GENOMIC DNA]</scope>
    <source>
        <strain evidence="1">CIP111667</strain>
    </source>
</reference>
<dbReference type="SUPFAM" id="SSF52467">
    <property type="entry name" value="DHS-like NAD/FAD-binding domain"/>
    <property type="match status" value="1"/>
</dbReference>
<proteinExistence type="predicted"/>
<keyword evidence="2" id="KW-1185">Reference proteome</keyword>
<dbReference type="AlphaFoldDB" id="A0A7M4DGU4"/>
<dbReference type="InterPro" id="IPR029035">
    <property type="entry name" value="DHS-like_NAD/FAD-binding_dom"/>
</dbReference>
<sequence length="523" mass="56681">MSNGHVFVVQGRMENLDSDAVIVATDLSFSVGGHWAPTLGLPGAGFDEAVRALQPDGWRARRWGRATAAGTAEPPKPTWFMDVAYYFSRSLTEDLDGVMARLRLVLAEVKELRAGQGRSHVLVSMPLLGTGHGGFGPIRGQVIDTQLRVCREESAALGIDIVIIANSTSDYTALQERRRELGSEDVALTPELRAAAEQLAAVARSGDLALFLGAGVSIGAGLPSWSSLLGNLAEGKDVDLTQLSSTLDRAELLRIKYGADFGSAIAAQVTSQRRYAMTHAILAALGCRQVVTTNYDRLYELAAGDLQANVGVAVLPFDRAQQDRPWVLKMHGDAERPETIVLTRSDFVSYNATSGPMGSLVQSLMVTRHLLVVGASMTDDNFLRLTHEVLAFREAGSMSPEDKERPLGTVLPLKPEPAQAELWSGRFDYVPVSAADDPEESRARSLTIFLDHIALLAAGNSHLLDERYEALLEDREADLVVQARELHDSLTSMTDRPRRWDPVVELLGSLGARPRPSGGPSDR</sequence>
<gene>
    <name evidence="1" type="ORF">HALOF300_01341</name>
</gene>
<dbReference type="Gene3D" id="3.40.50.1220">
    <property type="entry name" value="TPP-binding domain"/>
    <property type="match status" value="1"/>
</dbReference>
<dbReference type="EMBL" id="CACRYJ010000017">
    <property type="protein sequence ID" value="VZO36137.1"/>
    <property type="molecule type" value="Genomic_DNA"/>
</dbReference>
<comment type="caution">
    <text evidence="1">The sequence shown here is derived from an EMBL/GenBank/DDBJ whole genome shotgun (WGS) entry which is preliminary data.</text>
</comment>
<protein>
    <recommendedName>
        <fullName evidence="3">SIR2-like domain-containing protein</fullName>
    </recommendedName>
</protein>
<organism evidence="1 2">
    <name type="scientific">Occultella aeris</name>
    <dbReference type="NCBI Taxonomy" id="2761496"/>
    <lineage>
        <taxon>Bacteria</taxon>
        <taxon>Bacillati</taxon>
        <taxon>Actinomycetota</taxon>
        <taxon>Actinomycetes</taxon>
        <taxon>Micrococcales</taxon>
        <taxon>Ruaniaceae</taxon>
        <taxon>Occultella</taxon>
    </lineage>
</organism>
<dbReference type="Pfam" id="PF13289">
    <property type="entry name" value="SIR2_2"/>
    <property type="match status" value="1"/>
</dbReference>
<evidence type="ECO:0000313" key="1">
    <source>
        <dbReference type="EMBL" id="VZO36137.1"/>
    </source>
</evidence>